<protein>
    <recommendedName>
        <fullName evidence="3">Acrosin</fullName>
        <ecNumber evidence="2">3.4.21.10</ecNumber>
    </recommendedName>
</protein>
<evidence type="ECO:0000313" key="7">
    <source>
        <dbReference type="EMBL" id="CAH2087593.1"/>
    </source>
</evidence>
<comment type="caution">
    <text evidence="7">The sequence shown here is derived from an EMBL/GenBank/DDBJ whole genome shotgun (WGS) entry which is preliminary data.</text>
</comment>
<name>A0AAU9TLM0_EUPED</name>
<dbReference type="InterPro" id="IPR043504">
    <property type="entry name" value="Peptidase_S1_PA_chymotrypsin"/>
</dbReference>
<evidence type="ECO:0000256" key="2">
    <source>
        <dbReference type="ARBA" id="ARBA00012050"/>
    </source>
</evidence>
<keyword evidence="8" id="KW-1185">Reference proteome</keyword>
<dbReference type="PANTHER" id="PTHR24252:SF8">
    <property type="entry name" value="ACROSIN"/>
    <property type="match status" value="1"/>
</dbReference>
<dbReference type="EC" id="3.4.21.10" evidence="2"/>
<dbReference type="Pfam" id="PF00089">
    <property type="entry name" value="Trypsin"/>
    <property type="match status" value="2"/>
</dbReference>
<dbReference type="PANTHER" id="PTHR24252">
    <property type="entry name" value="ACROSIN-RELATED"/>
    <property type="match status" value="1"/>
</dbReference>
<dbReference type="InterPro" id="IPR009003">
    <property type="entry name" value="Peptidase_S1_PA"/>
</dbReference>
<feature type="domain" description="Peptidase S1" evidence="6">
    <location>
        <begin position="15"/>
        <end position="41"/>
    </location>
</feature>
<gene>
    <name evidence="7" type="ORF">EEDITHA_LOCUS3838</name>
</gene>
<feature type="chain" id="PRO_5043415082" description="Acrosin" evidence="5">
    <location>
        <begin position="32"/>
        <end position="146"/>
    </location>
</feature>
<evidence type="ECO:0000256" key="5">
    <source>
        <dbReference type="SAM" id="SignalP"/>
    </source>
</evidence>
<dbReference type="PROSITE" id="PS00135">
    <property type="entry name" value="TRYPSIN_SER"/>
    <property type="match status" value="1"/>
</dbReference>
<sequence>MGALGWRVVKGTWIFMCGSTLISSKFMLTAAHCSKSPRDSNLVSPVPEIVRLGDKNIIDHVSSELQAAVVDIIDSELCDSLLRPSCSRHWCGVEDHQICAGKLEGGVDACQGDSGGPLQLKMSLPDNQQGSMHFVIGSIVWPENEE</sequence>
<dbReference type="PROSITE" id="PS00134">
    <property type="entry name" value="TRYPSIN_HIS"/>
    <property type="match status" value="1"/>
</dbReference>
<keyword evidence="5" id="KW-0732">Signal</keyword>
<organism evidence="7 8">
    <name type="scientific">Euphydryas editha</name>
    <name type="common">Edith's checkerspot</name>
    <dbReference type="NCBI Taxonomy" id="104508"/>
    <lineage>
        <taxon>Eukaryota</taxon>
        <taxon>Metazoa</taxon>
        <taxon>Ecdysozoa</taxon>
        <taxon>Arthropoda</taxon>
        <taxon>Hexapoda</taxon>
        <taxon>Insecta</taxon>
        <taxon>Pterygota</taxon>
        <taxon>Neoptera</taxon>
        <taxon>Endopterygota</taxon>
        <taxon>Lepidoptera</taxon>
        <taxon>Glossata</taxon>
        <taxon>Ditrysia</taxon>
        <taxon>Papilionoidea</taxon>
        <taxon>Nymphalidae</taxon>
        <taxon>Nymphalinae</taxon>
        <taxon>Euphydryas</taxon>
    </lineage>
</organism>
<evidence type="ECO:0000259" key="6">
    <source>
        <dbReference type="Pfam" id="PF00089"/>
    </source>
</evidence>
<evidence type="ECO:0000256" key="3">
    <source>
        <dbReference type="ARBA" id="ARBA00017161"/>
    </source>
</evidence>
<dbReference type="GO" id="GO:0004252">
    <property type="term" value="F:serine-type endopeptidase activity"/>
    <property type="evidence" value="ECO:0007669"/>
    <property type="project" value="InterPro"/>
</dbReference>
<reference evidence="7" key="1">
    <citation type="submission" date="2022-03" db="EMBL/GenBank/DDBJ databases">
        <authorList>
            <person name="Tunstrom K."/>
        </authorList>
    </citation>
    <scope>NUCLEOTIDE SEQUENCE</scope>
</reference>
<dbReference type="AlphaFoldDB" id="A0AAU9TLM0"/>
<evidence type="ECO:0000256" key="4">
    <source>
        <dbReference type="ARBA" id="ARBA00023157"/>
    </source>
</evidence>
<dbReference type="Gene3D" id="2.40.10.10">
    <property type="entry name" value="Trypsin-like serine proteases"/>
    <property type="match status" value="2"/>
</dbReference>
<dbReference type="InterPro" id="IPR033116">
    <property type="entry name" value="TRYPSIN_SER"/>
</dbReference>
<dbReference type="GO" id="GO:0007340">
    <property type="term" value="P:acrosome reaction"/>
    <property type="evidence" value="ECO:0007669"/>
    <property type="project" value="TreeGrafter"/>
</dbReference>
<feature type="domain" description="Peptidase S1" evidence="6">
    <location>
        <begin position="61"/>
        <end position="123"/>
    </location>
</feature>
<dbReference type="Proteomes" id="UP001153954">
    <property type="component" value="Unassembled WGS sequence"/>
</dbReference>
<dbReference type="GO" id="GO:0006508">
    <property type="term" value="P:proteolysis"/>
    <property type="evidence" value="ECO:0007669"/>
    <property type="project" value="InterPro"/>
</dbReference>
<dbReference type="SUPFAM" id="SSF50494">
    <property type="entry name" value="Trypsin-like serine proteases"/>
    <property type="match status" value="1"/>
</dbReference>
<evidence type="ECO:0000313" key="8">
    <source>
        <dbReference type="Proteomes" id="UP001153954"/>
    </source>
</evidence>
<accession>A0AAU9TLM0</accession>
<evidence type="ECO:0000256" key="1">
    <source>
        <dbReference type="ARBA" id="ARBA00001656"/>
    </source>
</evidence>
<keyword evidence="4" id="KW-1015">Disulfide bond</keyword>
<dbReference type="InterPro" id="IPR001254">
    <property type="entry name" value="Trypsin_dom"/>
</dbReference>
<dbReference type="InterPro" id="IPR018114">
    <property type="entry name" value="TRYPSIN_HIS"/>
</dbReference>
<feature type="signal peptide" evidence="5">
    <location>
        <begin position="1"/>
        <end position="31"/>
    </location>
</feature>
<proteinExistence type="predicted"/>
<dbReference type="EMBL" id="CAKOGL010000006">
    <property type="protein sequence ID" value="CAH2087593.1"/>
    <property type="molecule type" value="Genomic_DNA"/>
</dbReference>
<comment type="catalytic activity">
    <reaction evidence="1">
        <text>Preferential cleavage: Arg-|-Xaa, Lys-|-Xaa.</text>
        <dbReference type="EC" id="3.4.21.10"/>
    </reaction>
</comment>